<feature type="compositionally biased region" description="Polar residues" evidence="8">
    <location>
        <begin position="24"/>
        <end position="38"/>
    </location>
</feature>
<keyword evidence="5 9" id="KW-0812">Transmembrane</keyword>
<evidence type="ECO:0000256" key="6">
    <source>
        <dbReference type="ARBA" id="ARBA00022989"/>
    </source>
</evidence>
<feature type="region of interest" description="Disordered" evidence="8">
    <location>
        <begin position="1"/>
        <end position="44"/>
    </location>
</feature>
<keyword evidence="4" id="KW-1003">Cell membrane</keyword>
<evidence type="ECO:0000256" key="7">
    <source>
        <dbReference type="ARBA" id="ARBA00023136"/>
    </source>
</evidence>
<feature type="transmembrane region" description="Helical" evidence="9">
    <location>
        <begin position="212"/>
        <end position="230"/>
    </location>
</feature>
<evidence type="ECO:0000256" key="4">
    <source>
        <dbReference type="ARBA" id="ARBA00022475"/>
    </source>
</evidence>
<evidence type="ECO:0000313" key="10">
    <source>
        <dbReference type="EMBL" id="GAA1902009.1"/>
    </source>
</evidence>
<keyword evidence="7 9" id="KW-0472">Membrane</keyword>
<evidence type="ECO:0000313" key="11">
    <source>
        <dbReference type="Proteomes" id="UP001500784"/>
    </source>
</evidence>
<evidence type="ECO:0000256" key="9">
    <source>
        <dbReference type="SAM" id="Phobius"/>
    </source>
</evidence>
<feature type="compositionally biased region" description="Pro residues" evidence="8">
    <location>
        <begin position="1"/>
        <end position="20"/>
    </location>
</feature>
<accession>A0ABN2NT82</accession>
<comment type="subcellular location">
    <subcellularLocation>
        <location evidence="1">Cell membrane</location>
        <topology evidence="1">Multi-pass membrane protein</topology>
    </subcellularLocation>
</comment>
<evidence type="ECO:0000256" key="3">
    <source>
        <dbReference type="ARBA" id="ARBA00022448"/>
    </source>
</evidence>
<evidence type="ECO:0000256" key="2">
    <source>
        <dbReference type="ARBA" id="ARBA00010692"/>
    </source>
</evidence>
<evidence type="ECO:0000256" key="1">
    <source>
        <dbReference type="ARBA" id="ARBA00004651"/>
    </source>
</evidence>
<dbReference type="EMBL" id="BAAALV010000001">
    <property type="protein sequence ID" value="GAA1902009.1"/>
    <property type="molecule type" value="Genomic_DNA"/>
</dbReference>
<sequence>MPAAPDPAAPSRPDPSPAPMASPGTPSTREASYGSNGAPNEPHVASRRKWGAADLSYVAVFAALIAAFSLLPGIPLAAGVPITLQTLAVILTGMVLGPARGAAAAGLYLAAGFAGLPVFSGFSSGIGVLARPSAGYLVSFPLAALVVGLLVRVVLSRIRRARFAGLFAAGLGTSFLVVHPLGIAGLMLNAGLSFPAALTADVAFWPGDVLKNLAAAAVAVSVFAAFPRLAPQAKPRRKTARSS</sequence>
<reference evidence="10 11" key="1">
    <citation type="journal article" date="2019" name="Int. J. Syst. Evol. Microbiol.">
        <title>The Global Catalogue of Microorganisms (GCM) 10K type strain sequencing project: providing services to taxonomists for standard genome sequencing and annotation.</title>
        <authorList>
            <consortium name="The Broad Institute Genomics Platform"/>
            <consortium name="The Broad Institute Genome Sequencing Center for Infectious Disease"/>
            <person name="Wu L."/>
            <person name="Ma J."/>
        </authorList>
    </citation>
    <scope>NUCLEOTIDE SEQUENCE [LARGE SCALE GENOMIC DNA]</scope>
    <source>
        <strain evidence="10 11">JCM 13316</strain>
    </source>
</reference>
<keyword evidence="3" id="KW-0813">Transport</keyword>
<comment type="similarity">
    <text evidence="2">Belongs to the BioY family.</text>
</comment>
<keyword evidence="11" id="KW-1185">Reference proteome</keyword>
<evidence type="ECO:0000256" key="5">
    <source>
        <dbReference type="ARBA" id="ARBA00022692"/>
    </source>
</evidence>
<dbReference type="Gene3D" id="1.10.1760.20">
    <property type="match status" value="1"/>
</dbReference>
<dbReference type="RefSeq" id="WP_246167471.1">
    <property type="nucleotide sequence ID" value="NZ_BAAALV010000001.1"/>
</dbReference>
<feature type="transmembrane region" description="Helical" evidence="9">
    <location>
        <begin position="167"/>
        <end position="192"/>
    </location>
</feature>
<gene>
    <name evidence="10" type="ORF">GCM10009688_02000</name>
</gene>
<feature type="transmembrane region" description="Helical" evidence="9">
    <location>
        <begin position="55"/>
        <end position="74"/>
    </location>
</feature>
<proteinExistence type="inferred from homology"/>
<dbReference type="Proteomes" id="UP001500784">
    <property type="component" value="Unassembled WGS sequence"/>
</dbReference>
<keyword evidence="6 9" id="KW-1133">Transmembrane helix</keyword>
<protein>
    <recommendedName>
        <fullName evidence="12">Biotin transporter BioY</fullName>
    </recommendedName>
</protein>
<feature type="transmembrane region" description="Helical" evidence="9">
    <location>
        <begin position="80"/>
        <end position="99"/>
    </location>
</feature>
<feature type="transmembrane region" description="Helical" evidence="9">
    <location>
        <begin position="106"/>
        <end position="130"/>
    </location>
</feature>
<dbReference type="PANTHER" id="PTHR34295:SF4">
    <property type="entry name" value="BIOTIN TRANSPORTER BIOY-RELATED"/>
    <property type="match status" value="1"/>
</dbReference>
<evidence type="ECO:0000256" key="8">
    <source>
        <dbReference type="SAM" id="MobiDB-lite"/>
    </source>
</evidence>
<dbReference type="PANTHER" id="PTHR34295">
    <property type="entry name" value="BIOTIN TRANSPORTER BIOY"/>
    <property type="match status" value="1"/>
</dbReference>
<organism evidence="10 11">
    <name type="scientific">Arthrobacter gandavensis</name>
    <dbReference type="NCBI Taxonomy" id="169960"/>
    <lineage>
        <taxon>Bacteria</taxon>
        <taxon>Bacillati</taxon>
        <taxon>Actinomycetota</taxon>
        <taxon>Actinomycetes</taxon>
        <taxon>Micrococcales</taxon>
        <taxon>Micrococcaceae</taxon>
        <taxon>Arthrobacter</taxon>
    </lineage>
</organism>
<evidence type="ECO:0008006" key="12">
    <source>
        <dbReference type="Google" id="ProtNLM"/>
    </source>
</evidence>
<dbReference type="InterPro" id="IPR003784">
    <property type="entry name" value="BioY"/>
</dbReference>
<dbReference type="Pfam" id="PF02632">
    <property type="entry name" value="BioY"/>
    <property type="match status" value="1"/>
</dbReference>
<comment type="caution">
    <text evidence="10">The sequence shown here is derived from an EMBL/GenBank/DDBJ whole genome shotgun (WGS) entry which is preliminary data.</text>
</comment>
<feature type="transmembrane region" description="Helical" evidence="9">
    <location>
        <begin position="136"/>
        <end position="155"/>
    </location>
</feature>
<name>A0ABN2NT82_9MICC</name>